<keyword evidence="3" id="KW-1185">Reference proteome</keyword>
<reference evidence="2" key="1">
    <citation type="submission" date="2023-04" db="EMBL/GenBank/DDBJ databases">
        <authorList>
            <consortium name="ELIXIR-Norway"/>
        </authorList>
    </citation>
    <scope>NUCLEOTIDE SEQUENCE [LARGE SCALE GENOMIC DNA]</scope>
</reference>
<protein>
    <submittedName>
        <fullName evidence="2">Uncharacterized protein</fullName>
    </submittedName>
</protein>
<evidence type="ECO:0000313" key="2">
    <source>
        <dbReference type="EMBL" id="CAI9151125.1"/>
    </source>
</evidence>
<sequence length="146" mass="16566">MVGLYPVDLGQSSKETQEGSLGNRKNDSRFGLNDHRCKLMKEIRAVLPLHRRFLSLRWFALLLTSHCTLPTQHITRCSSFPLLSPITSNLASNLAATALCIKRRLRALTAEGWVWKERASGSTVPWGFSLGRSYRYQNVPQDSFIF</sequence>
<proteinExistence type="predicted"/>
<feature type="compositionally biased region" description="Polar residues" evidence="1">
    <location>
        <begin position="10"/>
        <end position="20"/>
    </location>
</feature>
<dbReference type="EMBL" id="OX459937">
    <property type="protein sequence ID" value="CAI9151125.1"/>
    <property type="molecule type" value="Genomic_DNA"/>
</dbReference>
<organism evidence="2 3">
    <name type="scientific">Rangifer tarandus platyrhynchus</name>
    <name type="common">Svalbard reindeer</name>
    <dbReference type="NCBI Taxonomy" id="3082113"/>
    <lineage>
        <taxon>Eukaryota</taxon>
        <taxon>Metazoa</taxon>
        <taxon>Chordata</taxon>
        <taxon>Craniata</taxon>
        <taxon>Vertebrata</taxon>
        <taxon>Euteleostomi</taxon>
        <taxon>Mammalia</taxon>
        <taxon>Eutheria</taxon>
        <taxon>Laurasiatheria</taxon>
        <taxon>Artiodactyla</taxon>
        <taxon>Ruminantia</taxon>
        <taxon>Pecora</taxon>
        <taxon>Cervidae</taxon>
        <taxon>Odocoileinae</taxon>
        <taxon>Rangifer</taxon>
    </lineage>
</organism>
<evidence type="ECO:0000256" key="1">
    <source>
        <dbReference type="SAM" id="MobiDB-lite"/>
    </source>
</evidence>
<feature type="region of interest" description="Disordered" evidence="1">
    <location>
        <begin position="1"/>
        <end position="27"/>
    </location>
</feature>
<accession>A0ABN8XNZ2</accession>
<evidence type="ECO:0000313" key="3">
    <source>
        <dbReference type="Proteomes" id="UP001176941"/>
    </source>
</evidence>
<name>A0ABN8XNZ2_RANTA</name>
<gene>
    <name evidence="2" type="ORF">MRATA1EN1_LOCUS87</name>
</gene>
<dbReference type="Proteomes" id="UP001176941">
    <property type="component" value="Chromosome 1"/>
</dbReference>